<dbReference type="CDD" id="cd22265">
    <property type="entry name" value="UDM1_RNF168"/>
    <property type="match status" value="1"/>
</dbReference>
<dbReference type="GO" id="GO:0015031">
    <property type="term" value="P:protein transport"/>
    <property type="evidence" value="ECO:0007669"/>
    <property type="project" value="UniProtKB-KW"/>
</dbReference>
<dbReference type="GO" id="GO:0005525">
    <property type="term" value="F:GTP binding"/>
    <property type="evidence" value="ECO:0007669"/>
    <property type="project" value="InterPro"/>
</dbReference>
<evidence type="ECO:0000256" key="4">
    <source>
        <dbReference type="ARBA" id="ARBA00022528"/>
    </source>
</evidence>
<dbReference type="Gene3D" id="3.40.50.300">
    <property type="entry name" value="P-loop containing nucleotide triphosphate hydrolases"/>
    <property type="match status" value="2"/>
</dbReference>
<evidence type="ECO:0000256" key="16">
    <source>
        <dbReference type="SAM" id="MobiDB-lite"/>
    </source>
</evidence>
<keyword evidence="12" id="KW-1133">Transmembrane helix</keyword>
<dbReference type="EMBL" id="KB733483">
    <property type="protein sequence ID" value="ENH99639.1"/>
    <property type="molecule type" value="Genomic_DNA"/>
</dbReference>
<feature type="coiled-coil region" evidence="15">
    <location>
        <begin position="257"/>
        <end position="284"/>
    </location>
</feature>
<dbReference type="GO" id="GO:0046872">
    <property type="term" value="F:metal ion binding"/>
    <property type="evidence" value="ECO:0007669"/>
    <property type="project" value="UniProtKB-KW"/>
</dbReference>
<dbReference type="SUPFAM" id="SSF52540">
    <property type="entry name" value="P-loop containing nucleoside triphosphate hydrolases"/>
    <property type="match status" value="2"/>
</dbReference>
<keyword evidence="7" id="KW-0479">Metal-binding</keyword>
<sequence length="946" mass="108835">MNNSSDSVIRKQSDDVLDIMQLSQQHYRSQQNASSSESIGILVMGLTGAGKSTFISQLTNQDAEIGHSLESCTTDIIPYEFRRSDGRKLYLIDTPGFDDTSTDYAGVFKKIASFLCTLSDLFGSRLTIGGMIYAHRITDVRMSGSSVKSLRIFEKICGEHCFKHVTVITTMWNLIKTQEAIDAATIRENTLKERAEFFGTLIRADARMERHYDEDSARHIVEMLADRQRHFYLQLQQEMKQSRTMTLDKTTAGKYMEGELDNMRRRYEMQKKELEESAEESNYDDDFRSEVLEEIRDCTVTVNRLKADQGSLSVTLEDMQHEQAVWFTRKHDDILRDRISDEQSTRVTYELQQKVLKLEKENRRRDEKEIAQNEKMEELEERNKRLEAAQKELEDQQALRERVKEKRNHQFDWVGRMRAFLASPAKDLREPVPITRRADSMPLEAKTSKRSATKLTRGRSQSRNGQNGKANAKNMTHVEEQDTKSYYMSLSSQNQHNKGYDQVHQLGYDVVGIVNSNRPKHSQHRSLPTYTPITPGYATGQVQSLPGQVIIDPYGLKRTIPPSTGSLPRRYDDTTHTSVWQSPLQSGSYHDNQYDELTSRGHLHADCVLRPNDIIIAVMGITGCGKTTFVNLFAETPLEVGHGLDSCTVSVQVATCKAEDGTRFYLVDTPGFDDTYRSDSEILREVALWLNKAHVSNVKLAGIIFLQRISDFRVGGSGIKNIKMFQKLCGEDTLASVVLATTMWEQAGENAGKEREKQLKREPQLWKKMIDHGSKVYRHDSGKASATKIINYLIARKRPVTLDIQREMVDQAKDLVDTGAGSELASTVELLIKNYERKLKDLEKELRLAREQHNKEDREIIEQAKKEYQEGLTKQRQEMVNLRISSEQLIEDARKRFEEQEERQRENMKLLREAHTKDLEQQRILVQKQFRERYLRDMSNAACVMM</sequence>
<dbReference type="OrthoDB" id="8954335at2759"/>
<feature type="domain" description="G" evidence="17">
    <location>
        <begin position="41"/>
        <end position="106"/>
    </location>
</feature>
<keyword evidence="13" id="KW-0472">Membrane</keyword>
<dbReference type="Pfam" id="PF01926">
    <property type="entry name" value="MMR_HSR1"/>
    <property type="match status" value="2"/>
</dbReference>
<evidence type="ECO:0000313" key="18">
    <source>
        <dbReference type="EMBL" id="ENH99639.1"/>
    </source>
</evidence>
<reference evidence="19" key="2">
    <citation type="journal article" date="2013" name="PLoS Genet.">
        <title>Comparative genome structure, secondary metabolite, and effector coding capacity across Cochliobolus pathogens.</title>
        <authorList>
            <person name="Condon B.J."/>
            <person name="Leng Y."/>
            <person name="Wu D."/>
            <person name="Bushley K.E."/>
            <person name="Ohm R.A."/>
            <person name="Otillar R."/>
            <person name="Martin J."/>
            <person name="Schackwitz W."/>
            <person name="Grimwood J."/>
            <person name="MohdZainudin N."/>
            <person name="Xue C."/>
            <person name="Wang R."/>
            <person name="Manning V.A."/>
            <person name="Dhillon B."/>
            <person name="Tu Z.J."/>
            <person name="Steffenson B.J."/>
            <person name="Salamov A."/>
            <person name="Sun H."/>
            <person name="Lowry S."/>
            <person name="LaButti K."/>
            <person name="Han J."/>
            <person name="Copeland A."/>
            <person name="Lindquist E."/>
            <person name="Barry K."/>
            <person name="Schmutz J."/>
            <person name="Baker S.E."/>
            <person name="Ciuffetti L.M."/>
            <person name="Grigoriev I.V."/>
            <person name="Zhong S."/>
            <person name="Turgeon B.G."/>
        </authorList>
    </citation>
    <scope>NUCLEOTIDE SEQUENCE [LARGE SCALE GENOMIC DNA]</scope>
    <source>
        <strain evidence="19">C4 / ATCC 48331 / race T</strain>
    </source>
</reference>
<evidence type="ECO:0000256" key="9">
    <source>
        <dbReference type="ARBA" id="ARBA00022805"/>
    </source>
</evidence>
<feature type="coiled-coil region" evidence="15">
    <location>
        <begin position="825"/>
        <end position="914"/>
    </location>
</feature>
<dbReference type="RefSeq" id="XP_014073571.1">
    <property type="nucleotide sequence ID" value="XM_014218096.1"/>
</dbReference>
<dbReference type="Proteomes" id="UP000012338">
    <property type="component" value="Unassembled WGS sequence"/>
</dbReference>
<name>N4WK20_COCH4</name>
<dbReference type="InterPro" id="IPR045058">
    <property type="entry name" value="GIMA/IAN/Toc"/>
</dbReference>
<feature type="coiled-coil region" evidence="15">
    <location>
        <begin position="358"/>
        <end position="406"/>
    </location>
</feature>
<dbReference type="GO" id="GO:0016020">
    <property type="term" value="C:membrane"/>
    <property type="evidence" value="ECO:0007669"/>
    <property type="project" value="UniProtKB-SubCell"/>
</dbReference>
<keyword evidence="11" id="KW-0653">Protein transport</keyword>
<dbReference type="PANTHER" id="PTHR10903:SF135">
    <property type="entry name" value="TRANSLOCASE OF CHLOROPLAST 120, CHLOROPLASTIC-RELATED"/>
    <property type="match status" value="1"/>
</dbReference>
<comment type="subcellular location">
    <subcellularLocation>
        <location evidence="2">Membrane</location>
        <topology evidence="2">Single-pass membrane protein</topology>
    </subcellularLocation>
    <subcellularLocation>
        <location evidence="14">Plastid</location>
        <location evidence="14">Chloroplast outer membrane</location>
    </subcellularLocation>
</comment>
<feature type="region of interest" description="Disordered" evidence="16">
    <location>
        <begin position="434"/>
        <end position="474"/>
    </location>
</feature>
<keyword evidence="5" id="KW-0934">Plastid</keyword>
<dbReference type="InterPro" id="IPR027417">
    <property type="entry name" value="P-loop_NTPase"/>
</dbReference>
<dbReference type="InterPro" id="IPR006073">
    <property type="entry name" value="GTP-bd"/>
</dbReference>
<evidence type="ECO:0000256" key="14">
    <source>
        <dbReference type="ARBA" id="ARBA00024013"/>
    </source>
</evidence>
<keyword evidence="8" id="KW-0378">Hydrolase</keyword>
<evidence type="ECO:0000256" key="8">
    <source>
        <dbReference type="ARBA" id="ARBA00022801"/>
    </source>
</evidence>
<evidence type="ECO:0000256" key="7">
    <source>
        <dbReference type="ARBA" id="ARBA00022723"/>
    </source>
</evidence>
<keyword evidence="19" id="KW-1185">Reference proteome</keyword>
<evidence type="ECO:0000256" key="12">
    <source>
        <dbReference type="ARBA" id="ARBA00022989"/>
    </source>
</evidence>
<proteinExistence type="predicted"/>
<evidence type="ECO:0000256" key="11">
    <source>
        <dbReference type="ARBA" id="ARBA00022927"/>
    </source>
</evidence>
<dbReference type="CDD" id="cd00882">
    <property type="entry name" value="Ras_like_GTPase"/>
    <property type="match status" value="2"/>
</dbReference>
<organism evidence="18 19">
    <name type="scientific">Cochliobolus heterostrophus (strain C4 / ATCC 48331 / race T)</name>
    <name type="common">Southern corn leaf blight fungus</name>
    <name type="synonym">Bipolaris maydis</name>
    <dbReference type="NCBI Taxonomy" id="665024"/>
    <lineage>
        <taxon>Eukaryota</taxon>
        <taxon>Fungi</taxon>
        <taxon>Dikarya</taxon>
        <taxon>Ascomycota</taxon>
        <taxon>Pezizomycotina</taxon>
        <taxon>Dothideomycetes</taxon>
        <taxon>Pleosporomycetidae</taxon>
        <taxon>Pleosporales</taxon>
        <taxon>Pleosporineae</taxon>
        <taxon>Pleosporaceae</taxon>
        <taxon>Bipolaris</taxon>
    </lineage>
</organism>
<feature type="domain" description="G" evidence="17">
    <location>
        <begin position="616"/>
        <end position="676"/>
    </location>
</feature>
<reference evidence="18 19" key="1">
    <citation type="journal article" date="2012" name="PLoS Pathog.">
        <title>Diverse lifestyles and strategies of plant pathogenesis encoded in the genomes of eighteen Dothideomycetes fungi.</title>
        <authorList>
            <person name="Ohm R.A."/>
            <person name="Feau N."/>
            <person name="Henrissat B."/>
            <person name="Schoch C.L."/>
            <person name="Horwitz B.A."/>
            <person name="Barry K.W."/>
            <person name="Condon B.J."/>
            <person name="Copeland A.C."/>
            <person name="Dhillon B."/>
            <person name="Glaser F."/>
            <person name="Hesse C.N."/>
            <person name="Kosti I."/>
            <person name="LaButti K."/>
            <person name="Lindquist E.A."/>
            <person name="Lucas S."/>
            <person name="Salamov A.A."/>
            <person name="Bradshaw R.E."/>
            <person name="Ciuffetti L."/>
            <person name="Hamelin R.C."/>
            <person name="Kema G.H.J."/>
            <person name="Lawrence C."/>
            <person name="Scott J.A."/>
            <person name="Spatafora J.W."/>
            <person name="Turgeon B.G."/>
            <person name="de Wit P.J.G.M."/>
            <person name="Zhong S."/>
            <person name="Goodwin S.B."/>
            <person name="Grigoriev I.V."/>
        </authorList>
    </citation>
    <scope>NUCLEOTIDE SEQUENCE [LARGE SCALE GENOMIC DNA]</scope>
    <source>
        <strain evidence="19">C4 / ATCC 48331 / race T</strain>
    </source>
</reference>
<accession>N4WK20</accession>
<dbReference type="PANTHER" id="PTHR10903">
    <property type="entry name" value="GTPASE, IMAP FAMILY MEMBER-RELATED"/>
    <property type="match status" value="1"/>
</dbReference>
<keyword evidence="15" id="KW-0175">Coiled coil</keyword>
<comment type="cofactor">
    <cofactor evidence="1">
        <name>Mg(2+)</name>
        <dbReference type="ChEBI" id="CHEBI:18420"/>
    </cofactor>
</comment>
<dbReference type="GeneID" id="25839082"/>
<protein>
    <recommendedName>
        <fullName evidence="17">G domain-containing protein</fullName>
    </recommendedName>
</protein>
<gene>
    <name evidence="18" type="ORF">COCC4DRAFT_152693</name>
</gene>
<evidence type="ECO:0000256" key="13">
    <source>
        <dbReference type="ARBA" id="ARBA00023136"/>
    </source>
</evidence>
<evidence type="ECO:0000256" key="3">
    <source>
        <dbReference type="ARBA" id="ARBA00022448"/>
    </source>
</evidence>
<evidence type="ECO:0000256" key="15">
    <source>
        <dbReference type="SAM" id="Coils"/>
    </source>
</evidence>
<evidence type="ECO:0000256" key="5">
    <source>
        <dbReference type="ARBA" id="ARBA00022640"/>
    </source>
</evidence>
<keyword evidence="4" id="KW-0150">Chloroplast</keyword>
<evidence type="ECO:0000313" key="19">
    <source>
        <dbReference type="Proteomes" id="UP000012338"/>
    </source>
</evidence>
<evidence type="ECO:0000259" key="17">
    <source>
        <dbReference type="Pfam" id="PF01926"/>
    </source>
</evidence>
<feature type="compositionally biased region" description="Polar residues" evidence="16">
    <location>
        <begin position="458"/>
        <end position="469"/>
    </location>
</feature>
<evidence type="ECO:0000256" key="2">
    <source>
        <dbReference type="ARBA" id="ARBA00004167"/>
    </source>
</evidence>
<dbReference type="GO" id="GO:0016787">
    <property type="term" value="F:hydrolase activity"/>
    <property type="evidence" value="ECO:0007669"/>
    <property type="project" value="UniProtKB-KW"/>
</dbReference>
<evidence type="ECO:0000256" key="10">
    <source>
        <dbReference type="ARBA" id="ARBA00022842"/>
    </source>
</evidence>
<keyword evidence="6" id="KW-0812">Transmembrane</keyword>
<keyword evidence="10" id="KW-0460">Magnesium</keyword>
<evidence type="ECO:0000256" key="1">
    <source>
        <dbReference type="ARBA" id="ARBA00001946"/>
    </source>
</evidence>
<evidence type="ECO:0000256" key="6">
    <source>
        <dbReference type="ARBA" id="ARBA00022692"/>
    </source>
</evidence>
<dbReference type="AlphaFoldDB" id="N4WK20"/>
<keyword evidence="3" id="KW-0813">Transport</keyword>
<dbReference type="HOGENOM" id="CLU_318351_0_0_1"/>
<keyword evidence="9" id="KW-1002">Plastid outer membrane</keyword>